<dbReference type="GO" id="GO:0004930">
    <property type="term" value="F:G protein-coupled receptor activity"/>
    <property type="evidence" value="ECO:0007669"/>
    <property type="project" value="UniProtKB-KW"/>
</dbReference>
<dbReference type="STRING" id="568069.A0A1J1IIA0"/>
<keyword evidence="4" id="KW-0716">Sensory transduction</keyword>
<keyword evidence="18" id="KW-0732">Signal</keyword>
<dbReference type="GO" id="GO:0009881">
    <property type="term" value="F:photoreceptor activity"/>
    <property type="evidence" value="ECO:0007669"/>
    <property type="project" value="UniProtKB-KW"/>
</dbReference>
<dbReference type="InterPro" id="IPR050125">
    <property type="entry name" value="GPCR_opsins"/>
</dbReference>
<feature type="region of interest" description="Disordered" evidence="16">
    <location>
        <begin position="439"/>
        <end position="463"/>
    </location>
</feature>
<dbReference type="PROSITE" id="PS50262">
    <property type="entry name" value="G_PROTEIN_RECEP_F1_2"/>
    <property type="match status" value="1"/>
</dbReference>
<protein>
    <submittedName>
        <fullName evidence="20">CLUMA_CG013238, isoform A</fullName>
    </submittedName>
</protein>
<feature type="transmembrane region" description="Helical" evidence="17">
    <location>
        <begin position="129"/>
        <end position="158"/>
    </location>
</feature>
<dbReference type="EMBL" id="CVRI01000054">
    <property type="protein sequence ID" value="CRK99939.1"/>
    <property type="molecule type" value="Genomic_DNA"/>
</dbReference>
<comment type="subcellular location">
    <subcellularLocation>
        <location evidence="1">Membrane</location>
        <topology evidence="1">Multi-pass membrane protein</topology>
    </subcellularLocation>
</comment>
<proteinExistence type="inferred from homology"/>
<dbReference type="PANTHER" id="PTHR24240">
    <property type="entry name" value="OPSIN"/>
    <property type="match status" value="1"/>
</dbReference>
<feature type="signal peptide" evidence="18">
    <location>
        <begin position="1"/>
        <end position="27"/>
    </location>
</feature>
<evidence type="ECO:0000256" key="17">
    <source>
        <dbReference type="SAM" id="Phobius"/>
    </source>
</evidence>
<dbReference type="GO" id="GO:0007601">
    <property type="term" value="P:visual perception"/>
    <property type="evidence" value="ECO:0007669"/>
    <property type="project" value="UniProtKB-KW"/>
</dbReference>
<keyword evidence="11 15" id="KW-0675">Receptor</keyword>
<dbReference type="PRINTS" id="PR00237">
    <property type="entry name" value="GPCRRHODOPSN"/>
</dbReference>
<evidence type="ECO:0000256" key="13">
    <source>
        <dbReference type="ARBA" id="ARBA00023224"/>
    </source>
</evidence>
<dbReference type="OrthoDB" id="10015560at2759"/>
<feature type="transmembrane region" description="Helical" evidence="17">
    <location>
        <begin position="244"/>
        <end position="271"/>
    </location>
</feature>
<dbReference type="Proteomes" id="UP000183832">
    <property type="component" value="Unassembled WGS sequence"/>
</dbReference>
<evidence type="ECO:0000256" key="14">
    <source>
        <dbReference type="ARBA" id="ARBA00023305"/>
    </source>
</evidence>
<gene>
    <name evidence="20" type="primary">similar to Opsin Rh3</name>
    <name evidence="20" type="ORF">CLUMA_CG013238</name>
</gene>
<evidence type="ECO:0000256" key="2">
    <source>
        <dbReference type="ARBA" id="ARBA00010663"/>
    </source>
</evidence>
<dbReference type="GO" id="GO:0016020">
    <property type="term" value="C:membrane"/>
    <property type="evidence" value="ECO:0007669"/>
    <property type="project" value="UniProtKB-SubCell"/>
</dbReference>
<evidence type="ECO:0000256" key="8">
    <source>
        <dbReference type="ARBA" id="ARBA00022991"/>
    </source>
</evidence>
<keyword evidence="5 15" id="KW-0812">Transmembrane</keyword>
<keyword evidence="14" id="KW-0844">Vision</keyword>
<dbReference type="SUPFAM" id="SSF81321">
    <property type="entry name" value="Family A G protein-coupled receptor-like"/>
    <property type="match status" value="1"/>
</dbReference>
<evidence type="ECO:0000256" key="6">
    <source>
        <dbReference type="ARBA" id="ARBA00022925"/>
    </source>
</evidence>
<evidence type="ECO:0000256" key="9">
    <source>
        <dbReference type="ARBA" id="ARBA00023040"/>
    </source>
</evidence>
<name>A0A1J1IIA0_9DIPT</name>
<evidence type="ECO:0000256" key="12">
    <source>
        <dbReference type="ARBA" id="ARBA00023180"/>
    </source>
</evidence>
<keyword evidence="7 17" id="KW-1133">Transmembrane helix</keyword>
<reference evidence="20 21" key="1">
    <citation type="submission" date="2015-04" db="EMBL/GenBank/DDBJ databases">
        <authorList>
            <person name="Syromyatnikov M.Y."/>
            <person name="Popov V.N."/>
        </authorList>
    </citation>
    <scope>NUCLEOTIDE SEQUENCE [LARGE SCALE GENOMIC DNA]</scope>
</reference>
<keyword evidence="8" id="KW-0157">Chromophore</keyword>
<evidence type="ECO:0000256" key="7">
    <source>
        <dbReference type="ARBA" id="ARBA00022989"/>
    </source>
</evidence>
<dbReference type="InterPro" id="IPR000276">
    <property type="entry name" value="GPCR_Rhodpsn"/>
</dbReference>
<keyword evidence="21" id="KW-1185">Reference proteome</keyword>
<evidence type="ECO:0000256" key="16">
    <source>
        <dbReference type="SAM" id="MobiDB-lite"/>
    </source>
</evidence>
<dbReference type="PROSITE" id="PS00238">
    <property type="entry name" value="OPSIN"/>
    <property type="match status" value="1"/>
</dbReference>
<keyword evidence="10 17" id="KW-0472">Membrane</keyword>
<evidence type="ECO:0000313" key="20">
    <source>
        <dbReference type="EMBL" id="CRK99939.1"/>
    </source>
</evidence>
<feature type="chain" id="PRO_5012633743" evidence="18">
    <location>
        <begin position="28"/>
        <end position="463"/>
    </location>
</feature>
<feature type="domain" description="G-protein coupled receptors family 1 profile" evidence="19">
    <location>
        <begin position="147"/>
        <end position="395"/>
    </location>
</feature>
<keyword evidence="12" id="KW-0325">Glycoprotein</keyword>
<dbReference type="InterPro" id="IPR027430">
    <property type="entry name" value="Retinal_BS"/>
</dbReference>
<dbReference type="AlphaFoldDB" id="A0A1J1IIA0"/>
<dbReference type="Pfam" id="PF00001">
    <property type="entry name" value="7tm_1"/>
    <property type="match status" value="1"/>
</dbReference>
<evidence type="ECO:0000256" key="10">
    <source>
        <dbReference type="ARBA" id="ARBA00023136"/>
    </source>
</evidence>
<evidence type="ECO:0000259" key="19">
    <source>
        <dbReference type="PROSITE" id="PS50262"/>
    </source>
</evidence>
<accession>A0A1J1IIA0</accession>
<evidence type="ECO:0000313" key="21">
    <source>
        <dbReference type="Proteomes" id="UP000183832"/>
    </source>
</evidence>
<feature type="transmembrane region" description="Helical" evidence="17">
    <location>
        <begin position="179"/>
        <end position="199"/>
    </location>
</feature>
<keyword evidence="9 15" id="KW-0297">G-protein coupled receptor</keyword>
<keyword evidence="13 15" id="KW-0807">Transducer</keyword>
<dbReference type="GO" id="GO:0007602">
    <property type="term" value="P:phototransduction"/>
    <property type="evidence" value="ECO:0007669"/>
    <property type="project" value="UniProtKB-KW"/>
</dbReference>
<evidence type="ECO:0000256" key="15">
    <source>
        <dbReference type="RuleBase" id="RU000688"/>
    </source>
</evidence>
<feature type="transmembrane region" description="Helical" evidence="17">
    <location>
        <begin position="291"/>
        <end position="316"/>
    </location>
</feature>
<dbReference type="InterPro" id="IPR017452">
    <property type="entry name" value="GPCR_Rhodpsn_7TM"/>
</dbReference>
<dbReference type="Gene3D" id="1.20.1070.10">
    <property type="entry name" value="Rhodopsin 7-helix transmembrane proteins"/>
    <property type="match status" value="1"/>
</dbReference>
<keyword evidence="6" id="KW-0681">Retinal protein</keyword>
<keyword evidence="3" id="KW-0600">Photoreceptor protein</keyword>
<evidence type="ECO:0000256" key="4">
    <source>
        <dbReference type="ARBA" id="ARBA00022606"/>
    </source>
</evidence>
<evidence type="ECO:0000256" key="3">
    <source>
        <dbReference type="ARBA" id="ARBA00022543"/>
    </source>
</evidence>
<feature type="transmembrane region" description="Helical" evidence="17">
    <location>
        <begin position="211"/>
        <end position="232"/>
    </location>
</feature>
<evidence type="ECO:0000256" key="5">
    <source>
        <dbReference type="ARBA" id="ARBA00022692"/>
    </source>
</evidence>
<comment type="similarity">
    <text evidence="2 15">Belongs to the G-protein coupled receptor 1 family.</text>
</comment>
<evidence type="ECO:0000256" key="11">
    <source>
        <dbReference type="ARBA" id="ARBA00023170"/>
    </source>
</evidence>
<evidence type="ECO:0000256" key="18">
    <source>
        <dbReference type="SAM" id="SignalP"/>
    </source>
</evidence>
<evidence type="ECO:0000256" key="1">
    <source>
        <dbReference type="ARBA" id="ARBA00004141"/>
    </source>
</evidence>
<feature type="transmembrane region" description="Helical" evidence="17">
    <location>
        <begin position="337"/>
        <end position="357"/>
    </location>
</feature>
<dbReference type="PROSITE" id="PS00237">
    <property type="entry name" value="G_PROTEIN_RECEP_F1_1"/>
    <property type="match status" value="1"/>
</dbReference>
<sequence length="463" mass="51891">MFSKSFKKPGNILTLILVINIVQCSVSEKVPDKNETTTLSTTLSTGIADALANISTNVKENVKNQAESDSNVLSSAFVGDLVTTSKPKPTEAFMRNTSALAHFDGEITESFMKKINPHWLKFPAPSQGVFYFLAFIYFIMTLVGLSGNVLVIYIYYNYSNQICLIICRCSSVRTPANNFILNLAISDFIILLEAPIFIYNALHFGPATGELAIMTLCVISLDRYNVIVYPLNPSRSTTNMRSRIMILFVWIYSLPFAFIPFFELFGVSGYIPEGYLTCCSFDYLSTTSANYWFIFFYAIIAFFVPLTVIAYCYFHILNVVLSAKKIQSSKEKNKQEVKLAVIVMGIVGLWCFAWTPYCVVSLVGIFGYGDSISPIASMIPAIMAKIACCGDPYLYAVTHPRFRAEIEKMFCSSDGNFASSYRASRKKDKVESECETVQFEEDTKKKRPLQRAESSVCEESTID</sequence>
<organism evidence="20 21">
    <name type="scientific">Clunio marinus</name>
    <dbReference type="NCBI Taxonomy" id="568069"/>
    <lineage>
        <taxon>Eukaryota</taxon>
        <taxon>Metazoa</taxon>
        <taxon>Ecdysozoa</taxon>
        <taxon>Arthropoda</taxon>
        <taxon>Hexapoda</taxon>
        <taxon>Insecta</taxon>
        <taxon>Pterygota</taxon>
        <taxon>Neoptera</taxon>
        <taxon>Endopterygota</taxon>
        <taxon>Diptera</taxon>
        <taxon>Nematocera</taxon>
        <taxon>Chironomoidea</taxon>
        <taxon>Chironomidae</taxon>
        <taxon>Clunio</taxon>
    </lineage>
</organism>